<evidence type="ECO:0000313" key="2">
    <source>
        <dbReference type="EMBL" id="KAL0434415.1"/>
    </source>
</evidence>
<evidence type="ECO:0000259" key="1">
    <source>
        <dbReference type="Pfam" id="PF13966"/>
    </source>
</evidence>
<name>A0AAW2W2R6_9LAMI</name>
<feature type="domain" description="Reverse transcriptase zinc-binding" evidence="1">
    <location>
        <begin position="38"/>
        <end position="106"/>
    </location>
</feature>
<reference evidence="2" key="2">
    <citation type="journal article" date="2024" name="Plant">
        <title>Genomic evolution and insights into agronomic trait innovations of Sesamum species.</title>
        <authorList>
            <person name="Miao H."/>
            <person name="Wang L."/>
            <person name="Qu L."/>
            <person name="Liu H."/>
            <person name="Sun Y."/>
            <person name="Le M."/>
            <person name="Wang Q."/>
            <person name="Wei S."/>
            <person name="Zheng Y."/>
            <person name="Lin W."/>
            <person name="Duan Y."/>
            <person name="Cao H."/>
            <person name="Xiong S."/>
            <person name="Wang X."/>
            <person name="Wei L."/>
            <person name="Li C."/>
            <person name="Ma Q."/>
            <person name="Ju M."/>
            <person name="Zhao R."/>
            <person name="Li G."/>
            <person name="Mu C."/>
            <person name="Tian Q."/>
            <person name="Mei H."/>
            <person name="Zhang T."/>
            <person name="Gao T."/>
            <person name="Zhang H."/>
        </authorList>
    </citation>
    <scope>NUCLEOTIDE SEQUENCE</scope>
    <source>
        <strain evidence="2">KEN1</strain>
    </source>
</reference>
<dbReference type="Pfam" id="PF13966">
    <property type="entry name" value="zf-RVT"/>
    <property type="match status" value="1"/>
</dbReference>
<gene>
    <name evidence="2" type="ORF">Slati_2775800</name>
</gene>
<sequence length="185" mass="20704">MALRFSGQVTVQSAYQLALSIEEGEFSILKRGSTSGRPADWKFIWLAKVPPRVQLFAWRMCKNALPTSESLARRGVRVEEGCPLCISAEESLEHTMLRCPFSRQAWALALIPWTLVSQFQGTAEDWLCLGKDNFNLLLIICCSIWGAPNKMLFENCSITIDTLALNADASKKFLRGTDLSMVEPD</sequence>
<organism evidence="2">
    <name type="scientific">Sesamum latifolium</name>
    <dbReference type="NCBI Taxonomy" id="2727402"/>
    <lineage>
        <taxon>Eukaryota</taxon>
        <taxon>Viridiplantae</taxon>
        <taxon>Streptophyta</taxon>
        <taxon>Embryophyta</taxon>
        <taxon>Tracheophyta</taxon>
        <taxon>Spermatophyta</taxon>
        <taxon>Magnoliopsida</taxon>
        <taxon>eudicotyledons</taxon>
        <taxon>Gunneridae</taxon>
        <taxon>Pentapetalae</taxon>
        <taxon>asterids</taxon>
        <taxon>lamiids</taxon>
        <taxon>Lamiales</taxon>
        <taxon>Pedaliaceae</taxon>
        <taxon>Sesamum</taxon>
    </lineage>
</organism>
<protein>
    <recommendedName>
        <fullName evidence="1">Reverse transcriptase zinc-binding domain-containing protein</fullName>
    </recommendedName>
</protein>
<proteinExistence type="predicted"/>
<accession>A0AAW2W2R6</accession>
<comment type="caution">
    <text evidence="2">The sequence shown here is derived from an EMBL/GenBank/DDBJ whole genome shotgun (WGS) entry which is preliminary data.</text>
</comment>
<dbReference type="InterPro" id="IPR026960">
    <property type="entry name" value="RVT-Znf"/>
</dbReference>
<dbReference type="EMBL" id="JACGWN010000009">
    <property type="protein sequence ID" value="KAL0434415.1"/>
    <property type="molecule type" value="Genomic_DNA"/>
</dbReference>
<dbReference type="AlphaFoldDB" id="A0AAW2W2R6"/>
<reference evidence="2" key="1">
    <citation type="submission" date="2020-06" db="EMBL/GenBank/DDBJ databases">
        <authorList>
            <person name="Li T."/>
            <person name="Hu X."/>
            <person name="Zhang T."/>
            <person name="Song X."/>
            <person name="Zhang H."/>
            <person name="Dai N."/>
            <person name="Sheng W."/>
            <person name="Hou X."/>
            <person name="Wei L."/>
        </authorList>
    </citation>
    <scope>NUCLEOTIDE SEQUENCE</scope>
    <source>
        <strain evidence="2">KEN1</strain>
        <tissue evidence="2">Leaf</tissue>
    </source>
</reference>